<dbReference type="SUPFAM" id="SSF53448">
    <property type="entry name" value="Nucleotide-diphospho-sugar transferases"/>
    <property type="match status" value="1"/>
</dbReference>
<gene>
    <name evidence="3" type="ORF">KME32_17270</name>
</gene>
<dbReference type="EMBL" id="JAHHHN010000009">
    <property type="protein sequence ID" value="MBW4562861.1"/>
    <property type="molecule type" value="Genomic_DNA"/>
</dbReference>
<accession>A0A951UH82</accession>
<dbReference type="Pfam" id="PF05860">
    <property type="entry name" value="TPS"/>
    <property type="match status" value="1"/>
</dbReference>
<dbReference type="InterPro" id="IPR029044">
    <property type="entry name" value="Nucleotide-diphossugar_trans"/>
</dbReference>
<dbReference type="SMART" id="SM00912">
    <property type="entry name" value="Haemagg_act"/>
    <property type="match status" value="1"/>
</dbReference>
<evidence type="ECO:0000313" key="4">
    <source>
        <dbReference type="Proteomes" id="UP000715781"/>
    </source>
</evidence>
<feature type="region of interest" description="Disordered" evidence="1">
    <location>
        <begin position="1277"/>
        <end position="1412"/>
    </location>
</feature>
<feature type="compositionally biased region" description="Pro residues" evidence="1">
    <location>
        <begin position="1284"/>
        <end position="1388"/>
    </location>
</feature>
<name>A0A951UH82_9NOST</name>
<evidence type="ECO:0000256" key="1">
    <source>
        <dbReference type="SAM" id="MobiDB-lite"/>
    </source>
</evidence>
<dbReference type="Proteomes" id="UP000715781">
    <property type="component" value="Unassembled WGS sequence"/>
</dbReference>
<dbReference type="InterPro" id="IPR012334">
    <property type="entry name" value="Pectin_lyas_fold"/>
</dbReference>
<organism evidence="3 4">
    <name type="scientific">Mojavia pulchra JT2-VF2</name>
    <dbReference type="NCBI Taxonomy" id="287848"/>
    <lineage>
        <taxon>Bacteria</taxon>
        <taxon>Bacillati</taxon>
        <taxon>Cyanobacteriota</taxon>
        <taxon>Cyanophyceae</taxon>
        <taxon>Nostocales</taxon>
        <taxon>Nostocaceae</taxon>
    </lineage>
</organism>
<dbReference type="Pfam" id="PF12770">
    <property type="entry name" value="CHAT"/>
    <property type="match status" value="1"/>
</dbReference>
<dbReference type="PANTHER" id="PTHR43685">
    <property type="entry name" value="GLYCOSYLTRANSFERASE"/>
    <property type="match status" value="1"/>
</dbReference>
<dbReference type="Gene3D" id="2.160.20.10">
    <property type="entry name" value="Single-stranded right-handed beta-helix, Pectin lyase-like"/>
    <property type="match status" value="1"/>
</dbReference>
<reference evidence="3" key="1">
    <citation type="submission" date="2021-05" db="EMBL/GenBank/DDBJ databases">
        <authorList>
            <person name="Pietrasiak N."/>
            <person name="Ward R."/>
            <person name="Stajich J.E."/>
            <person name="Kurbessoian T."/>
        </authorList>
    </citation>
    <scope>NUCLEOTIDE SEQUENCE</scope>
    <source>
        <strain evidence="3">JT2-VF2</strain>
    </source>
</reference>
<feature type="domain" description="Filamentous haemagglutinin FhaB/tRNA nuclease CdiA-like TPS" evidence="2">
    <location>
        <begin position="317"/>
        <end position="430"/>
    </location>
</feature>
<dbReference type="InterPro" id="IPR050834">
    <property type="entry name" value="Glycosyltransf_2"/>
</dbReference>
<evidence type="ECO:0000259" key="2">
    <source>
        <dbReference type="SMART" id="SM00912"/>
    </source>
</evidence>
<dbReference type="Gene3D" id="3.90.550.10">
    <property type="entry name" value="Spore Coat Polysaccharide Biosynthesis Protein SpsA, Chain A"/>
    <property type="match status" value="1"/>
</dbReference>
<reference evidence="3" key="2">
    <citation type="journal article" date="2022" name="Microbiol. Resour. Announc.">
        <title>Metagenome Sequencing to Explore Phylogenomics of Terrestrial Cyanobacteria.</title>
        <authorList>
            <person name="Ward R.D."/>
            <person name="Stajich J.E."/>
            <person name="Johansen J.R."/>
            <person name="Huntemann M."/>
            <person name="Clum A."/>
            <person name="Foster B."/>
            <person name="Foster B."/>
            <person name="Roux S."/>
            <person name="Palaniappan K."/>
            <person name="Varghese N."/>
            <person name="Mukherjee S."/>
            <person name="Reddy T.B.K."/>
            <person name="Daum C."/>
            <person name="Copeland A."/>
            <person name="Chen I.A."/>
            <person name="Ivanova N.N."/>
            <person name="Kyrpides N.C."/>
            <person name="Shapiro N."/>
            <person name="Eloe-Fadrosh E.A."/>
            <person name="Pietrasiak N."/>
        </authorList>
    </citation>
    <scope>NUCLEOTIDE SEQUENCE</scope>
    <source>
        <strain evidence="3">JT2-VF2</strain>
    </source>
</reference>
<dbReference type="NCBIfam" id="TIGR01901">
    <property type="entry name" value="adhes_NPXG"/>
    <property type="match status" value="1"/>
</dbReference>
<proteinExistence type="predicted"/>
<sequence>MSPLISIVIINYNRERYLGAAIASVLQQTWQDFELLIWDDGSTDASVAIAKEYTHKDARIRVVTAPHQGITLARQAAIAQTTGIYIGWIDSDDLLAPTALAETAAKLNLYQEMGFVYTDYLDIDENSKVLGYGNRCRIPYSPERLLVDFMTFQFRLIRRSAYDRVNGFDGSPSYAEDYDLCLRLSEVAQVGHVKKPLYYYRKHSASVTQERSLEVVLCSQQVIAQALKRRGLADQYQIDVELPAGRFRLRHKKLSHNFIAEAATQAKAAFSGLKSLKVGYIPLIPNFQTLKYISLAIVPLFAAIYTGIAKAQQIVPAIDGTGTIVTPNGNRLDITGGTTSGDGANLFHSFQQFGVTPEQIANFQANPNLQNILGRITGGNASVINGLIQVTGGSPNLFLMNPAGFVFGSNASLNVPGAFTATTANGVGFGNSWFNAIGANDYTVLAGNPTGFAFTMTQPGAILNAGNLGVGAGQSLNLLGGTVVNTGQLSAPAGQILITSVPGQSWVRLSQPGNLLSLEIQPLAANSNQPNNSTIPIVSLPELLTVGNTGLSANPDGSVKVPGSNTNVPITPGTTIVSGKVDVSGPTGGTVNALGKKVGVIGANINASGTNGGGTVLIGGDYKGQGTVPNAAQTYVDSNSVINADSNLNGNGGRVIVWGNDTTQFLGKITARGGVNIGDGGFVEVSGKNFLTFNGQVDTSAANGKLGSLLLDPSTLTIIDAPSGSGTFDSTAGSIPFDLADSGANTVSWGALASLGFGANIDLQATGNITIDSITGSTPGVTTPGVATLSLGSSGGFSLTSTSGSVIFATITDTINTTGGAITISGASLSLGNLNTVGSFSTSGNVNLSATGNISAGNIIASGNGYGTGSIGVTTTGGAITLGSLDTSITEPFFTSATGGSVTLNATGDILTQAINSSFSEGFIDSGTGGNVQLTTTAGSITTGAINSSVSKDGGGSFTGTSGTVNLNAANNITVNDAINTSAIATNADGSATATGGAVNLTAGNNITTTTINSDAIATNFGSGATATGGAVTLQTSNPFGSTISFSTISTQAIGEFGSTIQGGAVQVLTNGLIQGTGTTIDGDAIATSGIILGEPNVSFAPPVGGTITIQHDGGPNNVPFIVGDASVNGVAGALNAGDTSIISAGSLSSPVLPNGGAASGTPSGITINSVNSPPTLTAISSLPDTQTNQQVTFGFDTLAAIVTDANNDITSIQIDTLNTGSLTVNGVAVVPGVTTLSSGDTLVYTPPTDTNGSFNAFTISANDVVSSSTPIQIGINVVSTPTDPTPTDPTPTDPTPTDPTPTDPTPTDPTPTDPTPTDPTPTDPTPTDPTPTDPTPTDPTPTDPTPTDPTPTDPTPTDPTPTDPTPTDPTPTDPTPTDPTPTDPTPDVPTCTFQCKQGTPTNPNPNPPRNGVTILDTNPTPEDKLTARVADYLGVATPPLKSPDEAREIALTIEQATGVKPAFIYISFVPVEIPLNGLVGEVKSTKQLNTTAEQDNEQLELVVVTGKGDPIRKRIPSASKTKVLQVAQEFRDQIINPRNRRRTTYLRSSQQLYSWIIAPLETDLQAREINNLVFLPDIGLRSIPIAALNDGKGFLVEKYSIGLMPSLSLTNTLYTDIKKSQVLALGVSQSTQGQEPLPAVPLELSTLISKLWQGKLLLDKQATLANLKTIRSQQPFGIIHMATHADFATGALSNSYIQLWEDKLRLNQIRQLRLNEPQVEMLVLSACRTALGSEEAEIGFAGLAVLAGVKTSIASLWAVNDVGTAALMTEFYQNLKTAPIRAEALRKAQVAMAKGNVYLKNGQIQGLGSVGNLPLPADSIDQPDESLSHPYYWAAFTMVGNPW</sequence>
<dbReference type="InterPro" id="IPR024983">
    <property type="entry name" value="CHAT_dom"/>
</dbReference>
<comment type="caution">
    <text evidence="3">The sequence shown here is derived from an EMBL/GenBank/DDBJ whole genome shotgun (WGS) entry which is preliminary data.</text>
</comment>
<dbReference type="PANTHER" id="PTHR43685:SF2">
    <property type="entry name" value="GLYCOSYLTRANSFERASE 2-LIKE DOMAIN-CONTAINING PROTEIN"/>
    <property type="match status" value="1"/>
</dbReference>
<dbReference type="InterPro" id="IPR011050">
    <property type="entry name" value="Pectin_lyase_fold/virulence"/>
</dbReference>
<dbReference type="SUPFAM" id="SSF51126">
    <property type="entry name" value="Pectin lyase-like"/>
    <property type="match status" value="1"/>
</dbReference>
<dbReference type="InterPro" id="IPR008638">
    <property type="entry name" value="FhaB/CdiA-like_TPS"/>
</dbReference>
<evidence type="ECO:0000313" key="3">
    <source>
        <dbReference type="EMBL" id="MBW4562861.1"/>
    </source>
</evidence>
<dbReference type="Pfam" id="PF00535">
    <property type="entry name" value="Glycos_transf_2"/>
    <property type="match status" value="1"/>
</dbReference>
<protein>
    <submittedName>
        <fullName evidence="3">CHAT domain-containing protein</fullName>
    </submittedName>
</protein>
<dbReference type="InterPro" id="IPR001173">
    <property type="entry name" value="Glyco_trans_2-like"/>
</dbReference>